<dbReference type="Pfam" id="PF00563">
    <property type="entry name" value="EAL"/>
    <property type="match status" value="1"/>
</dbReference>
<dbReference type="InterPro" id="IPR035965">
    <property type="entry name" value="PAS-like_dom_sf"/>
</dbReference>
<dbReference type="Proteomes" id="UP000050497">
    <property type="component" value="Unassembled WGS sequence"/>
</dbReference>
<dbReference type="InterPro" id="IPR029787">
    <property type="entry name" value="Nucleotide_cyclase"/>
</dbReference>
<dbReference type="Pfam" id="PF12860">
    <property type="entry name" value="PAS_7"/>
    <property type="match status" value="1"/>
</dbReference>
<reference evidence="5 7" key="1">
    <citation type="submission" date="2015-09" db="EMBL/GenBank/DDBJ databases">
        <title>Identification and resolution of microdiversity through metagenomic sequencing of parallel consortia.</title>
        <authorList>
            <person name="Nelson W.C."/>
            <person name="Romine M.F."/>
            <person name="Lindemann S.R."/>
        </authorList>
    </citation>
    <scope>NUCLEOTIDE SEQUENCE [LARGE SCALE GENOMIC DNA]</scope>
    <source>
        <strain evidence="5">HL-109</strain>
    </source>
</reference>
<evidence type="ECO:0000313" key="8">
    <source>
        <dbReference type="Proteomes" id="UP000182800"/>
    </source>
</evidence>
<dbReference type="PANTHER" id="PTHR44757:SF2">
    <property type="entry name" value="BIOFILM ARCHITECTURE MAINTENANCE PROTEIN MBAA"/>
    <property type="match status" value="1"/>
</dbReference>
<dbReference type="Pfam" id="PF00990">
    <property type="entry name" value="GGDEF"/>
    <property type="match status" value="1"/>
</dbReference>
<dbReference type="Pfam" id="PF13426">
    <property type="entry name" value="PAS_9"/>
    <property type="match status" value="1"/>
</dbReference>
<proteinExistence type="predicted"/>
<feature type="domain" description="PAC" evidence="2">
    <location>
        <begin position="120"/>
        <end position="172"/>
    </location>
</feature>
<dbReference type="InterPro" id="IPR035919">
    <property type="entry name" value="EAL_sf"/>
</dbReference>
<accession>A0A0P7XW10</accession>
<dbReference type="InterPro" id="IPR052155">
    <property type="entry name" value="Biofilm_reg_signaling"/>
</dbReference>
<dbReference type="SUPFAM" id="SSF55073">
    <property type="entry name" value="Nucleotide cyclase"/>
    <property type="match status" value="1"/>
</dbReference>
<dbReference type="Proteomes" id="UP000182800">
    <property type="component" value="Unassembled WGS sequence"/>
</dbReference>
<dbReference type="SUPFAM" id="SSF55785">
    <property type="entry name" value="PYP-like sensor domain (PAS domain)"/>
    <property type="match status" value="2"/>
</dbReference>
<dbReference type="InterPro" id="IPR000014">
    <property type="entry name" value="PAS"/>
</dbReference>
<dbReference type="AlphaFoldDB" id="A0A0P7XW10"/>
<dbReference type="NCBIfam" id="TIGR00254">
    <property type="entry name" value="GGDEF"/>
    <property type="match status" value="1"/>
</dbReference>
<dbReference type="Gene3D" id="3.30.450.20">
    <property type="entry name" value="PAS domain"/>
    <property type="match status" value="2"/>
</dbReference>
<dbReference type="CDD" id="cd01949">
    <property type="entry name" value="GGDEF"/>
    <property type="match status" value="1"/>
</dbReference>
<dbReference type="Gene3D" id="3.20.20.450">
    <property type="entry name" value="EAL domain"/>
    <property type="match status" value="1"/>
</dbReference>
<dbReference type="PROSITE" id="PS50883">
    <property type="entry name" value="EAL"/>
    <property type="match status" value="1"/>
</dbReference>
<evidence type="ECO:0000259" key="2">
    <source>
        <dbReference type="PROSITE" id="PS50113"/>
    </source>
</evidence>
<dbReference type="InterPro" id="IPR000160">
    <property type="entry name" value="GGDEF_dom"/>
</dbReference>
<dbReference type="InterPro" id="IPR000700">
    <property type="entry name" value="PAS-assoc_C"/>
</dbReference>
<dbReference type="PATRIC" id="fig|1653334.4.peg.2121"/>
<protein>
    <submittedName>
        <fullName evidence="6">PAS domain S-box-containing protein/diguanylate cyclase (GGDEF) domain-containing protein</fullName>
    </submittedName>
    <submittedName>
        <fullName evidence="5">PAS domain S-box/diguanylate cyclase (GGDEF) domain</fullName>
    </submittedName>
</protein>
<evidence type="ECO:0000313" key="7">
    <source>
        <dbReference type="Proteomes" id="UP000050497"/>
    </source>
</evidence>
<dbReference type="CDD" id="cd00130">
    <property type="entry name" value="PAS"/>
    <property type="match status" value="1"/>
</dbReference>
<dbReference type="NCBIfam" id="TIGR00229">
    <property type="entry name" value="sensory_box"/>
    <property type="match status" value="2"/>
</dbReference>
<feature type="domain" description="GGDEF" evidence="4">
    <location>
        <begin position="342"/>
        <end position="475"/>
    </location>
</feature>
<feature type="domain" description="EAL" evidence="3">
    <location>
        <begin position="484"/>
        <end position="738"/>
    </location>
</feature>
<dbReference type="STRING" id="1653334.GA0071312_2132"/>
<dbReference type="CDD" id="cd01948">
    <property type="entry name" value="EAL"/>
    <property type="match status" value="1"/>
</dbReference>
<dbReference type="SUPFAM" id="SSF141868">
    <property type="entry name" value="EAL domain-like"/>
    <property type="match status" value="1"/>
</dbReference>
<dbReference type="InterPro" id="IPR043128">
    <property type="entry name" value="Rev_trsase/Diguanyl_cyclase"/>
</dbReference>
<comment type="caution">
    <text evidence="5">The sequence shown here is derived from an EMBL/GenBank/DDBJ whole genome shotgun (WGS) entry which is preliminary data.</text>
</comment>
<dbReference type="PROSITE" id="PS50113">
    <property type="entry name" value="PAC"/>
    <property type="match status" value="1"/>
</dbReference>
<dbReference type="EMBL" id="LJSX01000044">
    <property type="protein sequence ID" value="KPQ08687.1"/>
    <property type="molecule type" value="Genomic_DNA"/>
</dbReference>
<dbReference type="SMART" id="SM00267">
    <property type="entry name" value="GGDEF"/>
    <property type="match status" value="1"/>
</dbReference>
<gene>
    <name evidence="6" type="ORF">GA0071312_2132</name>
    <name evidence="5" type="ORF">HLUCCO17_17435</name>
</gene>
<organism evidence="5 7">
    <name type="scientific">Saliniramus fredricksonii</name>
    <dbReference type="NCBI Taxonomy" id="1653334"/>
    <lineage>
        <taxon>Bacteria</taxon>
        <taxon>Pseudomonadati</taxon>
        <taxon>Pseudomonadota</taxon>
        <taxon>Alphaproteobacteria</taxon>
        <taxon>Hyphomicrobiales</taxon>
        <taxon>Salinarimonadaceae</taxon>
        <taxon>Saliniramus</taxon>
    </lineage>
</organism>
<dbReference type="PANTHER" id="PTHR44757">
    <property type="entry name" value="DIGUANYLATE CYCLASE DGCP"/>
    <property type="match status" value="1"/>
</dbReference>
<dbReference type="InterPro" id="IPR001633">
    <property type="entry name" value="EAL_dom"/>
</dbReference>
<dbReference type="SMART" id="SM00086">
    <property type="entry name" value="PAC"/>
    <property type="match status" value="1"/>
</dbReference>
<dbReference type="Gene3D" id="3.30.70.270">
    <property type="match status" value="1"/>
</dbReference>
<dbReference type="EMBL" id="FMBM01000002">
    <property type="protein sequence ID" value="SCC81197.1"/>
    <property type="molecule type" value="Genomic_DNA"/>
</dbReference>
<reference evidence="6 8" key="2">
    <citation type="submission" date="2016-08" db="EMBL/GenBank/DDBJ databases">
        <authorList>
            <person name="Varghese N."/>
            <person name="Submissions Spin"/>
        </authorList>
    </citation>
    <scope>NUCLEOTIDE SEQUENCE [LARGE SCALE GENOMIC DNA]</scope>
    <source>
        <strain evidence="6 8">HL-109</strain>
    </source>
</reference>
<evidence type="ECO:0000259" key="1">
    <source>
        <dbReference type="PROSITE" id="PS50112"/>
    </source>
</evidence>
<name>A0A0P7XW10_9HYPH</name>
<keyword evidence="8" id="KW-1185">Reference proteome</keyword>
<dbReference type="SMART" id="SM00052">
    <property type="entry name" value="EAL"/>
    <property type="match status" value="1"/>
</dbReference>
<evidence type="ECO:0000313" key="5">
    <source>
        <dbReference type="EMBL" id="KPQ08687.1"/>
    </source>
</evidence>
<evidence type="ECO:0000259" key="3">
    <source>
        <dbReference type="PROSITE" id="PS50883"/>
    </source>
</evidence>
<feature type="domain" description="PAS" evidence="1">
    <location>
        <begin position="64"/>
        <end position="105"/>
    </location>
</feature>
<dbReference type="RefSeq" id="WP_165604008.1">
    <property type="nucleotide sequence ID" value="NZ_FMBM01000002.1"/>
</dbReference>
<dbReference type="SMART" id="SM00091">
    <property type="entry name" value="PAS"/>
    <property type="match status" value="2"/>
</dbReference>
<evidence type="ECO:0000259" key="4">
    <source>
        <dbReference type="PROSITE" id="PS50887"/>
    </source>
</evidence>
<sequence>MRNISVIHSGAGEEDIRSMEEIDLDCAWEEKTRRMARAVSDLERIETELLAYQTALDQHAIVGITDRRGVITAVNEPFCRISGYTREELVGKTHAVLNSGVHPKDYFVTMWRTIASGGTWRGEICNRAKCGKLYWVDSTIAPIKGDDGQIKGYLAIRIDVTERKIAEAERAAEIEARTRAETLLRDVIEAIPDGIAAFDADDRLILWNEGFLQTYPKMADGIRLGMSFAEMLHMGVARGQFPQAGNSPGRQKAWIDACMRMHAESGHTFLRDTGDERWVQVRESRSPSGHLVGIRTDITALKRAETLIRKQAERDPLTGLGNRKALAKRLAAAMRARRKDGNCGALFFLDLDNLKQINDTLGHDAGDHLITTLAERLSAYAREGETVARIGGDEFAIVVPRLADMAEAQAYGEDLLATLDAPVRIQGRSVAPRCSIGLALLSEDARTAKEVFKHADIALYQAKARGRGTLCLFDPAMKAELEERRAIADDLAVALLADEIEIALQPKTSFKDGRHTGFEALVRWQRGGEPVPPPLMIAVAEENGLIVALGYRIFDLALATIRNLVDAGLAPGSVAVNVAAMQLRQDDFVTRVLGLLDKHGLPPATLEIEVTEHVLLDGGDDCIAHTLAALRAHGIRVSLDDFGTGYASLTHLKRFPVDCLKVDRSFVRDIAREPDNAILTRTIITLAHSLGMEAVAEGVESVAQYQFLEEQGCDYAQGYLIARPLPRREVAAYLRGFTAPARLRTGSPAARP</sequence>
<dbReference type="InterPro" id="IPR001610">
    <property type="entry name" value="PAC"/>
</dbReference>
<dbReference type="PROSITE" id="PS50887">
    <property type="entry name" value="GGDEF"/>
    <property type="match status" value="1"/>
</dbReference>
<dbReference type="PROSITE" id="PS50112">
    <property type="entry name" value="PAS"/>
    <property type="match status" value="1"/>
</dbReference>
<evidence type="ECO:0000313" key="6">
    <source>
        <dbReference type="EMBL" id="SCC81197.1"/>
    </source>
</evidence>